<dbReference type="SUPFAM" id="SSF53686">
    <property type="entry name" value="Tryptophan synthase beta subunit-like PLP-dependent enzymes"/>
    <property type="match status" value="1"/>
</dbReference>
<organism evidence="1 2">
    <name type="scientific">Artemisia annua</name>
    <name type="common">Sweet wormwood</name>
    <dbReference type="NCBI Taxonomy" id="35608"/>
    <lineage>
        <taxon>Eukaryota</taxon>
        <taxon>Viridiplantae</taxon>
        <taxon>Streptophyta</taxon>
        <taxon>Embryophyta</taxon>
        <taxon>Tracheophyta</taxon>
        <taxon>Spermatophyta</taxon>
        <taxon>Magnoliopsida</taxon>
        <taxon>eudicotyledons</taxon>
        <taxon>Gunneridae</taxon>
        <taxon>Pentapetalae</taxon>
        <taxon>asterids</taxon>
        <taxon>campanulids</taxon>
        <taxon>Asterales</taxon>
        <taxon>Asteraceae</taxon>
        <taxon>Asteroideae</taxon>
        <taxon>Anthemideae</taxon>
        <taxon>Artemisiinae</taxon>
        <taxon>Artemisia</taxon>
    </lineage>
</organism>
<dbReference type="Proteomes" id="UP000245207">
    <property type="component" value="Unassembled WGS sequence"/>
</dbReference>
<proteinExistence type="predicted"/>
<dbReference type="AlphaFoldDB" id="A0A2U1NA95"/>
<sequence length="90" mass="9432">MNSKKSTTNAVGAVKIVDECSPTDKPRDGVNISVEYEWDDTNGKVDIFVMGIGSGGIVSGVGGCLKSTNLDVKHNWSSGTDDISTASYFG</sequence>
<reference evidence="1 2" key="1">
    <citation type="journal article" date="2018" name="Mol. Plant">
        <title>The genome of Artemisia annua provides insight into the evolution of Asteraceae family and artemisinin biosynthesis.</title>
        <authorList>
            <person name="Shen Q."/>
            <person name="Zhang L."/>
            <person name="Liao Z."/>
            <person name="Wang S."/>
            <person name="Yan T."/>
            <person name="Shi P."/>
            <person name="Liu M."/>
            <person name="Fu X."/>
            <person name="Pan Q."/>
            <person name="Wang Y."/>
            <person name="Lv Z."/>
            <person name="Lu X."/>
            <person name="Zhang F."/>
            <person name="Jiang W."/>
            <person name="Ma Y."/>
            <person name="Chen M."/>
            <person name="Hao X."/>
            <person name="Li L."/>
            <person name="Tang Y."/>
            <person name="Lv G."/>
            <person name="Zhou Y."/>
            <person name="Sun X."/>
            <person name="Brodelius P.E."/>
            <person name="Rose J.K.C."/>
            <person name="Tang K."/>
        </authorList>
    </citation>
    <scope>NUCLEOTIDE SEQUENCE [LARGE SCALE GENOMIC DNA]</scope>
    <source>
        <strain evidence="2">cv. Huhao1</strain>
        <tissue evidence="1">Leaf</tissue>
    </source>
</reference>
<keyword evidence="2" id="KW-1185">Reference proteome</keyword>
<accession>A0A2U1NA95</accession>
<dbReference type="Gene3D" id="3.40.50.1100">
    <property type="match status" value="1"/>
</dbReference>
<evidence type="ECO:0000313" key="1">
    <source>
        <dbReference type="EMBL" id="PWA70419.1"/>
    </source>
</evidence>
<comment type="caution">
    <text evidence="1">The sequence shown here is derived from an EMBL/GenBank/DDBJ whole genome shotgun (WGS) entry which is preliminary data.</text>
</comment>
<protein>
    <submittedName>
        <fullName evidence="1">Uncharacterized protein</fullName>
    </submittedName>
</protein>
<dbReference type="InterPro" id="IPR036052">
    <property type="entry name" value="TrpB-like_PALP_sf"/>
</dbReference>
<gene>
    <name evidence="1" type="ORF">CTI12_AA286570</name>
</gene>
<evidence type="ECO:0000313" key="2">
    <source>
        <dbReference type="Proteomes" id="UP000245207"/>
    </source>
</evidence>
<dbReference type="STRING" id="35608.A0A2U1NA95"/>
<dbReference type="EMBL" id="PKPP01003246">
    <property type="protein sequence ID" value="PWA70419.1"/>
    <property type="molecule type" value="Genomic_DNA"/>
</dbReference>
<name>A0A2U1NA95_ARTAN</name>